<dbReference type="NCBIfam" id="TIGR01484">
    <property type="entry name" value="HAD-SF-IIB"/>
    <property type="match status" value="1"/>
</dbReference>
<evidence type="ECO:0000313" key="2">
    <source>
        <dbReference type="Proteomes" id="UP000242949"/>
    </source>
</evidence>
<dbReference type="SUPFAM" id="SSF56784">
    <property type="entry name" value="HAD-like"/>
    <property type="match status" value="1"/>
</dbReference>
<dbReference type="NCBIfam" id="TIGR00099">
    <property type="entry name" value="Cof-subfamily"/>
    <property type="match status" value="1"/>
</dbReference>
<evidence type="ECO:0000313" key="1">
    <source>
        <dbReference type="EMBL" id="SDC57909.1"/>
    </source>
</evidence>
<dbReference type="EMBL" id="FMYI01000012">
    <property type="protein sequence ID" value="SDC57909.1"/>
    <property type="molecule type" value="Genomic_DNA"/>
</dbReference>
<protein>
    <recommendedName>
        <fullName evidence="3">Cof subfamily of IIB subfamily of haloacid dehalogenase superfamily/HAD-superfamily hydrolase, subfamily IIB</fullName>
    </recommendedName>
</protein>
<name>A0A1G6MQU5_9BACI</name>
<dbReference type="PANTHER" id="PTHR10000:SF8">
    <property type="entry name" value="HAD SUPERFAMILY HYDROLASE-LIKE, TYPE 3"/>
    <property type="match status" value="1"/>
</dbReference>
<dbReference type="InterPro" id="IPR036412">
    <property type="entry name" value="HAD-like_sf"/>
</dbReference>
<sequence length="273" mass="31017">MTYKMIVLDLDDTLLRDDHTISPKTKEVLIRAQEQGIKVVLASGRPTLAMRPYAEELKLDHYGSYILSFNGANVLNYRTDELVLNSTLTREQVNFLFEQSKIENTYIHTYIDDVIITEDINPYTQIESDITGLPIEKVDTFMDHVTKEPVKVLMVDEPKKLEAIQSKLIKEPSITDVFSVFRSKPYFLEFTEKGITKGTRLNQLAQSLGIKQEEIIAMGDSYNDLEMIEYAGLGVAMENAPDEIKNRSNLTTASNNNEGVSQVIEDYVLTVHQ</sequence>
<dbReference type="Gene3D" id="3.40.50.1000">
    <property type="entry name" value="HAD superfamily/HAD-like"/>
    <property type="match status" value="1"/>
</dbReference>
<dbReference type="PROSITE" id="PS01229">
    <property type="entry name" value="COF_2"/>
    <property type="match status" value="1"/>
</dbReference>
<dbReference type="CDD" id="cd07516">
    <property type="entry name" value="HAD_Pase"/>
    <property type="match status" value="1"/>
</dbReference>
<proteinExistence type="predicted"/>
<dbReference type="InterPro" id="IPR023214">
    <property type="entry name" value="HAD_sf"/>
</dbReference>
<dbReference type="GO" id="GO:0000287">
    <property type="term" value="F:magnesium ion binding"/>
    <property type="evidence" value="ECO:0007669"/>
    <property type="project" value="TreeGrafter"/>
</dbReference>
<reference evidence="2" key="1">
    <citation type="submission" date="2016-09" db="EMBL/GenBank/DDBJ databases">
        <authorList>
            <person name="Varghese N."/>
            <person name="Submissions S."/>
        </authorList>
    </citation>
    <scope>NUCLEOTIDE SEQUENCE [LARGE SCALE GENOMIC DNA]</scope>
    <source>
        <strain evidence="2">S5</strain>
    </source>
</reference>
<dbReference type="SFLD" id="SFLDG01144">
    <property type="entry name" value="C2.B.4:_PGP_Like"/>
    <property type="match status" value="1"/>
</dbReference>
<dbReference type="Pfam" id="PF08282">
    <property type="entry name" value="Hydrolase_3"/>
    <property type="match status" value="1"/>
</dbReference>
<evidence type="ECO:0008006" key="3">
    <source>
        <dbReference type="Google" id="ProtNLM"/>
    </source>
</evidence>
<dbReference type="RefSeq" id="WP_090797048.1">
    <property type="nucleotide sequence ID" value="NZ_FMYI01000012.1"/>
</dbReference>
<organism evidence="1 2">
    <name type="scientific">Pelagirhabdus alkalitolerans</name>
    <dbReference type="NCBI Taxonomy" id="1612202"/>
    <lineage>
        <taxon>Bacteria</taxon>
        <taxon>Bacillati</taxon>
        <taxon>Bacillota</taxon>
        <taxon>Bacilli</taxon>
        <taxon>Bacillales</taxon>
        <taxon>Bacillaceae</taxon>
        <taxon>Pelagirhabdus</taxon>
    </lineage>
</organism>
<gene>
    <name evidence="1" type="ORF">SAMN05421734_11221</name>
</gene>
<dbReference type="SFLD" id="SFLDS00003">
    <property type="entry name" value="Haloacid_Dehalogenase"/>
    <property type="match status" value="1"/>
</dbReference>
<dbReference type="Gene3D" id="3.30.1240.10">
    <property type="match status" value="1"/>
</dbReference>
<keyword evidence="2" id="KW-1185">Reference proteome</keyword>
<dbReference type="STRING" id="1612202.SAMN05421734_11221"/>
<dbReference type="GO" id="GO:0005829">
    <property type="term" value="C:cytosol"/>
    <property type="evidence" value="ECO:0007669"/>
    <property type="project" value="TreeGrafter"/>
</dbReference>
<accession>A0A1G6MQU5</accession>
<dbReference type="InterPro" id="IPR006379">
    <property type="entry name" value="HAD-SF_hydro_IIB"/>
</dbReference>
<dbReference type="InterPro" id="IPR000150">
    <property type="entry name" value="Cof"/>
</dbReference>
<dbReference type="Proteomes" id="UP000242949">
    <property type="component" value="Unassembled WGS sequence"/>
</dbReference>
<dbReference type="SFLD" id="SFLDG01140">
    <property type="entry name" value="C2.B:_Phosphomannomutase_and_P"/>
    <property type="match status" value="1"/>
</dbReference>
<dbReference type="PANTHER" id="PTHR10000">
    <property type="entry name" value="PHOSPHOSERINE PHOSPHATASE"/>
    <property type="match status" value="1"/>
</dbReference>
<dbReference type="OrthoDB" id="9790031at2"/>
<dbReference type="AlphaFoldDB" id="A0A1G6MQU5"/>
<dbReference type="GO" id="GO:0016791">
    <property type="term" value="F:phosphatase activity"/>
    <property type="evidence" value="ECO:0007669"/>
    <property type="project" value="TreeGrafter"/>
</dbReference>